<organism evidence="2 3">
    <name type="scientific">Candidatus Roizmanbacteria bacterium CG07_land_8_20_14_0_80_34_15</name>
    <dbReference type="NCBI Taxonomy" id="1974849"/>
    <lineage>
        <taxon>Bacteria</taxon>
        <taxon>Candidatus Roizmaniibacteriota</taxon>
    </lineage>
</organism>
<dbReference type="Pfam" id="PF18895">
    <property type="entry name" value="T4SS_pilin"/>
    <property type="match status" value="1"/>
</dbReference>
<reference evidence="3" key="1">
    <citation type="submission" date="2017-09" db="EMBL/GenBank/DDBJ databases">
        <title>Depth-based differentiation of microbial function through sediment-hosted aquifers and enrichment of novel symbionts in the deep terrestrial subsurface.</title>
        <authorList>
            <person name="Probst A.J."/>
            <person name="Ladd B."/>
            <person name="Jarett J.K."/>
            <person name="Geller-Mcgrath D.E."/>
            <person name="Sieber C.M.K."/>
            <person name="Emerson J.B."/>
            <person name="Anantharaman K."/>
            <person name="Thomas B.C."/>
            <person name="Malmstrom R."/>
            <person name="Stieglmeier M."/>
            <person name="Klingl A."/>
            <person name="Woyke T."/>
            <person name="Ryan C.M."/>
            <person name="Banfield J.F."/>
        </authorList>
    </citation>
    <scope>NUCLEOTIDE SEQUENCE [LARGE SCALE GENOMIC DNA]</scope>
</reference>
<accession>A0A2M6YUJ1</accession>
<evidence type="ECO:0000313" key="3">
    <source>
        <dbReference type="Proteomes" id="UP000230184"/>
    </source>
</evidence>
<dbReference type="Proteomes" id="UP000230184">
    <property type="component" value="Unassembled WGS sequence"/>
</dbReference>
<sequence>MNYLAQSLNISNEGGTPTQIQGPLDDSVSTLGGIITKALGFIIPMAGIILLFVLISGGYDYMMSQGNPEKIKAGQGKITAGIIGFALLIASFLIIRLIAFVFGLGGGIF</sequence>
<dbReference type="InterPro" id="IPR043993">
    <property type="entry name" value="T4SS_pilin"/>
</dbReference>
<keyword evidence="1" id="KW-0472">Membrane</keyword>
<name>A0A2M6YUJ1_9BACT</name>
<comment type="caution">
    <text evidence="2">The sequence shown here is derived from an EMBL/GenBank/DDBJ whole genome shotgun (WGS) entry which is preliminary data.</text>
</comment>
<dbReference type="AlphaFoldDB" id="A0A2M6YUJ1"/>
<protein>
    <submittedName>
        <fullName evidence="2">Uncharacterized protein</fullName>
    </submittedName>
</protein>
<dbReference type="EMBL" id="PEWY01000065">
    <property type="protein sequence ID" value="PIU37145.1"/>
    <property type="molecule type" value="Genomic_DNA"/>
</dbReference>
<keyword evidence="1" id="KW-0812">Transmembrane</keyword>
<gene>
    <name evidence="2" type="ORF">COT02_02375</name>
</gene>
<evidence type="ECO:0000256" key="1">
    <source>
        <dbReference type="SAM" id="Phobius"/>
    </source>
</evidence>
<feature type="transmembrane region" description="Helical" evidence="1">
    <location>
        <begin position="80"/>
        <end position="104"/>
    </location>
</feature>
<keyword evidence="1" id="KW-1133">Transmembrane helix</keyword>
<evidence type="ECO:0000313" key="2">
    <source>
        <dbReference type="EMBL" id="PIU37145.1"/>
    </source>
</evidence>
<feature type="transmembrane region" description="Helical" evidence="1">
    <location>
        <begin position="38"/>
        <end position="59"/>
    </location>
</feature>
<proteinExistence type="predicted"/>